<proteinExistence type="predicted"/>
<name>A0A252F4C1_9FIRM</name>
<protein>
    <submittedName>
        <fullName evidence="1">Uncharacterized protein</fullName>
    </submittedName>
</protein>
<evidence type="ECO:0000313" key="2">
    <source>
        <dbReference type="Proteomes" id="UP000194903"/>
    </source>
</evidence>
<accession>A0A252F4C1</accession>
<reference evidence="1 2" key="1">
    <citation type="submission" date="2017-05" db="EMBL/GenBank/DDBJ databases">
        <title>Butyricicoccus porcorum sp. nov. a butyrate-producing bacterium from the swine intestinal tract.</title>
        <authorList>
            <person name="Trachsel J."/>
            <person name="Humphrey S."/>
            <person name="Allen H.K."/>
        </authorList>
    </citation>
    <scope>NUCLEOTIDE SEQUENCE [LARGE SCALE GENOMIC DNA]</scope>
    <source>
        <strain evidence="1">BB10</strain>
    </source>
</reference>
<dbReference type="Proteomes" id="UP000194903">
    <property type="component" value="Unassembled WGS sequence"/>
</dbReference>
<dbReference type="EMBL" id="NHOC01000005">
    <property type="protein sequence ID" value="OUM20582.1"/>
    <property type="molecule type" value="Genomic_DNA"/>
</dbReference>
<dbReference type="AlphaFoldDB" id="A0A252F4C1"/>
<dbReference type="RefSeq" id="WP_087019137.1">
    <property type="nucleotide sequence ID" value="NZ_CP178353.1"/>
</dbReference>
<gene>
    <name evidence="1" type="ORF">CBW42_07065</name>
</gene>
<sequence>MRFGQNPQKRKTHDIQAALLHSHRHVFLGKKEEEAPPAADALLGGKWGNFPVILSFDCAEIISPAGKDEKKQNS</sequence>
<organism evidence="1 2">
    <name type="scientific">Butyricicoccus porcorum</name>
    <dbReference type="NCBI Taxonomy" id="1945634"/>
    <lineage>
        <taxon>Bacteria</taxon>
        <taxon>Bacillati</taxon>
        <taxon>Bacillota</taxon>
        <taxon>Clostridia</taxon>
        <taxon>Eubacteriales</taxon>
        <taxon>Butyricicoccaceae</taxon>
        <taxon>Butyricicoccus</taxon>
    </lineage>
</organism>
<evidence type="ECO:0000313" key="1">
    <source>
        <dbReference type="EMBL" id="OUM20582.1"/>
    </source>
</evidence>
<comment type="caution">
    <text evidence="1">The sequence shown here is derived from an EMBL/GenBank/DDBJ whole genome shotgun (WGS) entry which is preliminary data.</text>
</comment>
<keyword evidence="2" id="KW-1185">Reference proteome</keyword>